<keyword evidence="3 8" id="KW-0732">Signal</keyword>
<dbReference type="Pfam" id="PF07335">
    <property type="entry name" value="Glyco_hydro_75"/>
    <property type="match status" value="1"/>
</dbReference>
<keyword evidence="10" id="KW-1185">Reference proteome</keyword>
<dbReference type="EMBL" id="SSMQ01000059">
    <property type="protein sequence ID" value="TKC99219.1"/>
    <property type="molecule type" value="Genomic_DNA"/>
</dbReference>
<proteinExistence type="predicted"/>
<evidence type="ECO:0000256" key="8">
    <source>
        <dbReference type="SAM" id="SignalP"/>
    </source>
</evidence>
<dbReference type="GO" id="GO:0005576">
    <property type="term" value="C:extracellular region"/>
    <property type="evidence" value="ECO:0007669"/>
    <property type="project" value="UniProtKB-SubCell"/>
</dbReference>
<keyword evidence="4" id="KW-0378">Hydrolase</keyword>
<evidence type="ECO:0000256" key="2">
    <source>
        <dbReference type="ARBA" id="ARBA00022525"/>
    </source>
</evidence>
<name>A0A4U1IXE9_9BACT</name>
<organism evidence="9 10">
    <name type="scientific">Polyangium fumosum</name>
    <dbReference type="NCBI Taxonomy" id="889272"/>
    <lineage>
        <taxon>Bacteria</taxon>
        <taxon>Pseudomonadati</taxon>
        <taxon>Myxococcota</taxon>
        <taxon>Polyangia</taxon>
        <taxon>Polyangiales</taxon>
        <taxon>Polyangiaceae</taxon>
        <taxon>Polyangium</taxon>
    </lineage>
</organism>
<evidence type="ECO:0000256" key="3">
    <source>
        <dbReference type="ARBA" id="ARBA00022729"/>
    </source>
</evidence>
<dbReference type="Proteomes" id="UP000309215">
    <property type="component" value="Unassembled WGS sequence"/>
</dbReference>
<keyword evidence="2" id="KW-0964">Secreted</keyword>
<evidence type="ECO:0000256" key="7">
    <source>
        <dbReference type="ARBA" id="ARBA00023326"/>
    </source>
</evidence>
<evidence type="ECO:0000256" key="4">
    <source>
        <dbReference type="ARBA" id="ARBA00022801"/>
    </source>
</evidence>
<keyword evidence="5" id="KW-0119">Carbohydrate metabolism</keyword>
<evidence type="ECO:0000313" key="10">
    <source>
        <dbReference type="Proteomes" id="UP000309215"/>
    </source>
</evidence>
<keyword evidence="6" id="KW-0326">Glycosidase</keyword>
<dbReference type="GO" id="GO:0000272">
    <property type="term" value="P:polysaccharide catabolic process"/>
    <property type="evidence" value="ECO:0007669"/>
    <property type="project" value="UniProtKB-KW"/>
</dbReference>
<dbReference type="PANTHER" id="PTHR42061">
    <property type="entry name" value="ENDO-CHITOSANASE"/>
    <property type="match status" value="1"/>
</dbReference>
<accession>A0A4U1IXE9</accession>
<dbReference type="GO" id="GO:0016977">
    <property type="term" value="F:chitosanase activity"/>
    <property type="evidence" value="ECO:0007669"/>
    <property type="project" value="InterPro"/>
</dbReference>
<evidence type="ECO:0000256" key="1">
    <source>
        <dbReference type="ARBA" id="ARBA00004613"/>
    </source>
</evidence>
<reference evidence="9 10" key="1">
    <citation type="submission" date="2019-04" db="EMBL/GenBank/DDBJ databases">
        <authorList>
            <person name="Li Y."/>
            <person name="Wang J."/>
        </authorList>
    </citation>
    <scope>NUCLEOTIDE SEQUENCE [LARGE SCALE GENOMIC DNA]</scope>
    <source>
        <strain evidence="9 10">DSM 14668</strain>
    </source>
</reference>
<protein>
    <submittedName>
        <fullName evidence="9">Uncharacterized protein</fullName>
    </submittedName>
</protein>
<dbReference type="PANTHER" id="PTHR42061:SF6">
    <property type="entry name" value="ENDO-CHITOSANASE"/>
    <property type="match status" value="1"/>
</dbReference>
<evidence type="ECO:0000256" key="5">
    <source>
        <dbReference type="ARBA" id="ARBA00023277"/>
    </source>
</evidence>
<dbReference type="InterPro" id="IPR009939">
    <property type="entry name" value="Chitosanase_fungal"/>
</dbReference>
<comment type="subcellular location">
    <subcellularLocation>
        <location evidence="1">Secreted</location>
    </subcellularLocation>
</comment>
<evidence type="ECO:0000256" key="6">
    <source>
        <dbReference type="ARBA" id="ARBA00023295"/>
    </source>
</evidence>
<feature type="chain" id="PRO_5020530495" evidence="8">
    <location>
        <begin position="19"/>
        <end position="231"/>
    </location>
</feature>
<sequence>MRYAAVSALVAASFVAFAGCQKERTSVTPASAPPAAPGDVAARLGALLSRCEKLEGTTEFATDKGGAATVPICKLEGALWWTADMDIDCDGGRGAACKADPYYQSETAAVDARGKPLDASTLPFVVVPKPSHGFDFKAQGLKMGSVVAVLYKGNVEYGILGDVGPAGILGEASYAMAEKLGIPSSPISGGVDSGVTYVVFTGDGSVVTKKEDSAEAARIGQARALLLIGAH</sequence>
<gene>
    <name evidence="9" type="ORF">E8A74_38750</name>
</gene>
<dbReference type="RefSeq" id="WP_136934145.1">
    <property type="nucleotide sequence ID" value="NZ_SSMQ01000059.1"/>
</dbReference>
<comment type="caution">
    <text evidence="9">The sequence shown here is derived from an EMBL/GenBank/DDBJ whole genome shotgun (WGS) entry which is preliminary data.</text>
</comment>
<keyword evidence="7" id="KW-0624">Polysaccharide degradation</keyword>
<dbReference type="OrthoDB" id="5519309at2"/>
<feature type="signal peptide" evidence="8">
    <location>
        <begin position="1"/>
        <end position="18"/>
    </location>
</feature>
<evidence type="ECO:0000313" key="9">
    <source>
        <dbReference type="EMBL" id="TKC99219.1"/>
    </source>
</evidence>
<dbReference type="AlphaFoldDB" id="A0A4U1IXE9"/>
<dbReference type="PROSITE" id="PS51257">
    <property type="entry name" value="PROKAR_LIPOPROTEIN"/>
    <property type="match status" value="1"/>
</dbReference>